<keyword evidence="3" id="KW-1185">Reference proteome</keyword>
<proteinExistence type="predicted"/>
<organism evidence="2 3">
    <name type="scientific">Stylosanthes scabra</name>
    <dbReference type="NCBI Taxonomy" id="79078"/>
    <lineage>
        <taxon>Eukaryota</taxon>
        <taxon>Viridiplantae</taxon>
        <taxon>Streptophyta</taxon>
        <taxon>Embryophyta</taxon>
        <taxon>Tracheophyta</taxon>
        <taxon>Spermatophyta</taxon>
        <taxon>Magnoliopsida</taxon>
        <taxon>eudicotyledons</taxon>
        <taxon>Gunneridae</taxon>
        <taxon>Pentapetalae</taxon>
        <taxon>rosids</taxon>
        <taxon>fabids</taxon>
        <taxon>Fabales</taxon>
        <taxon>Fabaceae</taxon>
        <taxon>Papilionoideae</taxon>
        <taxon>50 kb inversion clade</taxon>
        <taxon>dalbergioids sensu lato</taxon>
        <taxon>Dalbergieae</taxon>
        <taxon>Pterocarpus clade</taxon>
        <taxon>Stylosanthes</taxon>
    </lineage>
</organism>
<evidence type="ECO:0000256" key="1">
    <source>
        <dbReference type="SAM" id="MobiDB-lite"/>
    </source>
</evidence>
<feature type="compositionally biased region" description="Basic and acidic residues" evidence="1">
    <location>
        <begin position="1"/>
        <end position="11"/>
    </location>
</feature>
<sequence>MAVLEQERHNGSAEIGGISSASSGRSSIWFNLWSLRNLNADWDTFDLAFLHEFQPDMRPILLEICWKEVEDWEIEWVEMRAKLLQQSQIDSETTKFEMEQETIAVSAEIQAKIEEDQEITTAKIQEGSNSRSQSQPLQQQGSTKVSDHAEFYHLDPYPNLIKDEHREEAKADFKSQLQPQINPKDELKCNKHKFIPTTDSDSTNLEAKLMATENAINDVEVNTIPKEEGEDTANDDDLSWVQSHNKDSRNGWVHKNDEVVVSVERRVEAICIAPTEVEGATQPPPEPPAPNSVAVVRAEAKSRREEGMTNAVPCGHSGAADDFVAEGNRRTLMAVVDGDATFSKDVQEKKKQKTKILEFESVGKKTRKL</sequence>
<evidence type="ECO:0000313" key="2">
    <source>
        <dbReference type="EMBL" id="MED6108162.1"/>
    </source>
</evidence>
<protein>
    <submittedName>
        <fullName evidence="2">Uncharacterized protein</fullName>
    </submittedName>
</protein>
<name>A0ABU6Q9C6_9FABA</name>
<feature type="region of interest" description="Disordered" evidence="1">
    <location>
        <begin position="1"/>
        <end position="22"/>
    </location>
</feature>
<dbReference type="EMBL" id="JASCZI010000068">
    <property type="protein sequence ID" value="MED6108162.1"/>
    <property type="molecule type" value="Genomic_DNA"/>
</dbReference>
<feature type="compositionally biased region" description="Polar residues" evidence="1">
    <location>
        <begin position="124"/>
        <end position="144"/>
    </location>
</feature>
<accession>A0ABU6Q9C6</accession>
<gene>
    <name evidence="2" type="ORF">PIB30_020935</name>
</gene>
<dbReference type="Proteomes" id="UP001341840">
    <property type="component" value="Unassembled WGS sequence"/>
</dbReference>
<evidence type="ECO:0000313" key="3">
    <source>
        <dbReference type="Proteomes" id="UP001341840"/>
    </source>
</evidence>
<comment type="caution">
    <text evidence="2">The sequence shown here is derived from an EMBL/GenBank/DDBJ whole genome shotgun (WGS) entry which is preliminary data.</text>
</comment>
<feature type="region of interest" description="Disordered" evidence="1">
    <location>
        <begin position="124"/>
        <end position="149"/>
    </location>
</feature>
<feature type="compositionally biased region" description="Low complexity" evidence="1">
    <location>
        <begin position="12"/>
        <end position="22"/>
    </location>
</feature>
<reference evidence="2 3" key="1">
    <citation type="journal article" date="2023" name="Plants (Basel)">
        <title>Bridging the Gap: Combining Genomics and Transcriptomics Approaches to Understand Stylosanthes scabra, an Orphan Legume from the Brazilian Caatinga.</title>
        <authorList>
            <person name="Ferreira-Neto J.R.C."/>
            <person name="da Silva M.D."/>
            <person name="Binneck E."/>
            <person name="de Melo N.F."/>
            <person name="da Silva R.H."/>
            <person name="de Melo A.L.T.M."/>
            <person name="Pandolfi V."/>
            <person name="Bustamante F.O."/>
            <person name="Brasileiro-Vidal A.C."/>
            <person name="Benko-Iseppon A.M."/>
        </authorList>
    </citation>
    <scope>NUCLEOTIDE SEQUENCE [LARGE SCALE GENOMIC DNA]</scope>
    <source>
        <tissue evidence="2">Leaves</tissue>
    </source>
</reference>